<name>A0AAV7IZW1_COTGL</name>
<evidence type="ECO:0000313" key="1">
    <source>
        <dbReference type="EMBL" id="KAH0562843.1"/>
    </source>
</evidence>
<accession>A0AAV7IZW1</accession>
<organism evidence="1 2">
    <name type="scientific">Cotesia glomerata</name>
    <name type="common">Lepidopteran parasitic wasp</name>
    <name type="synonym">Apanteles glomeratus</name>
    <dbReference type="NCBI Taxonomy" id="32391"/>
    <lineage>
        <taxon>Eukaryota</taxon>
        <taxon>Metazoa</taxon>
        <taxon>Ecdysozoa</taxon>
        <taxon>Arthropoda</taxon>
        <taxon>Hexapoda</taxon>
        <taxon>Insecta</taxon>
        <taxon>Pterygota</taxon>
        <taxon>Neoptera</taxon>
        <taxon>Endopterygota</taxon>
        <taxon>Hymenoptera</taxon>
        <taxon>Apocrita</taxon>
        <taxon>Ichneumonoidea</taxon>
        <taxon>Braconidae</taxon>
        <taxon>Microgastrinae</taxon>
        <taxon>Cotesia</taxon>
    </lineage>
</organism>
<protein>
    <submittedName>
        <fullName evidence="1">Uncharacterized protein</fullName>
    </submittedName>
</protein>
<dbReference type="Proteomes" id="UP000826195">
    <property type="component" value="Unassembled WGS sequence"/>
</dbReference>
<proteinExistence type="predicted"/>
<reference evidence="1 2" key="1">
    <citation type="journal article" date="2021" name="J. Hered.">
        <title>A chromosome-level genome assembly of the parasitoid wasp, Cotesia glomerata (Hymenoptera: Braconidae).</title>
        <authorList>
            <person name="Pinto B.J."/>
            <person name="Weis J.J."/>
            <person name="Gamble T."/>
            <person name="Ode P.J."/>
            <person name="Paul R."/>
            <person name="Zaspel J.M."/>
        </authorList>
    </citation>
    <scope>NUCLEOTIDE SEQUENCE [LARGE SCALE GENOMIC DNA]</scope>
    <source>
        <strain evidence="1">CgM1</strain>
    </source>
</reference>
<comment type="caution">
    <text evidence="1">The sequence shown here is derived from an EMBL/GenBank/DDBJ whole genome shotgun (WGS) entry which is preliminary data.</text>
</comment>
<dbReference type="AlphaFoldDB" id="A0AAV7IZW1"/>
<dbReference type="EMBL" id="JAHXZJ010000007">
    <property type="protein sequence ID" value="KAH0562843.1"/>
    <property type="molecule type" value="Genomic_DNA"/>
</dbReference>
<evidence type="ECO:0000313" key="2">
    <source>
        <dbReference type="Proteomes" id="UP000826195"/>
    </source>
</evidence>
<keyword evidence="2" id="KW-1185">Reference proteome</keyword>
<sequence>MHLLNNRLAHRTYSPCGERSKCATDNRLQDTDVITAFPQAVCQTDPSKDNPNSRDPSLINFIQDEWLWSYPGHFYPNTCLLVNQVRFDQKLLKFERQVPYIKPKLTYAIDIKPLHILHVSKPAILYHSPREIILMYDYNYGSLKLIASGLKKFASHLHILHIIAQVTGGLFELLRYGVNIESFQTEDVVISASGRFKISSFEINVDDGICSEYSL</sequence>
<gene>
    <name evidence="1" type="ORF">KQX54_001268</name>
</gene>